<accession>A4CHC0</accession>
<dbReference type="STRING" id="313596.RB2501_05500"/>
<dbReference type="Pfam" id="PF13508">
    <property type="entry name" value="Acetyltransf_7"/>
    <property type="match status" value="1"/>
</dbReference>
<evidence type="ECO:0000259" key="1">
    <source>
        <dbReference type="PROSITE" id="PS51186"/>
    </source>
</evidence>
<dbReference type="GO" id="GO:0016747">
    <property type="term" value="F:acyltransferase activity, transferring groups other than amino-acyl groups"/>
    <property type="evidence" value="ECO:0007669"/>
    <property type="project" value="InterPro"/>
</dbReference>
<dbReference type="KEGG" id="rbi:RB2501_05500"/>
<dbReference type="Proteomes" id="UP000009049">
    <property type="component" value="Chromosome"/>
</dbReference>
<dbReference type="AlphaFoldDB" id="A4CHC0"/>
<organism evidence="2 3">
    <name type="scientific">Robiginitalea biformata (strain ATCC BAA-864 / DSM 15991 / KCTC 12146 / HTCC2501)</name>
    <dbReference type="NCBI Taxonomy" id="313596"/>
    <lineage>
        <taxon>Bacteria</taxon>
        <taxon>Pseudomonadati</taxon>
        <taxon>Bacteroidota</taxon>
        <taxon>Flavobacteriia</taxon>
        <taxon>Flavobacteriales</taxon>
        <taxon>Flavobacteriaceae</taxon>
        <taxon>Robiginitalea</taxon>
    </lineage>
</organism>
<dbReference type="Gene3D" id="3.40.630.30">
    <property type="match status" value="1"/>
</dbReference>
<keyword evidence="2" id="KW-0808">Transferase</keyword>
<sequence>MQPRITPYKEAHWPEIRRIFLSNTPKYFDPGELQDLRDYLDRQADSYFVLTIEDQVVGSGGYCLSGPGLGRLTWDFLDPAFKGQGLGSVLIEHCLHCLTSDPGIEKEEVCTSQLAYQFYERFGFELIRKEKDYWAKNLDLYYMVKRLV</sequence>
<dbReference type="EMBL" id="CP001712">
    <property type="protein sequence ID" value="EAR16328.1"/>
    <property type="molecule type" value="Genomic_DNA"/>
</dbReference>
<dbReference type="RefSeq" id="WP_015753085.1">
    <property type="nucleotide sequence ID" value="NC_013222.1"/>
</dbReference>
<reference evidence="2 3" key="1">
    <citation type="journal article" date="2009" name="J. Bacteriol.">
        <title>Complete genome sequence of Robiginitalea biformata HTCC2501.</title>
        <authorList>
            <person name="Oh H.M."/>
            <person name="Giovannoni S.J."/>
            <person name="Lee K."/>
            <person name="Ferriera S."/>
            <person name="Johnson J."/>
            <person name="Cho J.C."/>
        </authorList>
    </citation>
    <scope>NUCLEOTIDE SEQUENCE [LARGE SCALE GENOMIC DNA]</scope>
    <source>
        <strain evidence="3">ATCC BAA-864 / HTCC2501 / KCTC 12146</strain>
    </source>
</reference>
<keyword evidence="3" id="KW-1185">Reference proteome</keyword>
<evidence type="ECO:0000313" key="2">
    <source>
        <dbReference type="EMBL" id="EAR16328.1"/>
    </source>
</evidence>
<dbReference type="eggNOG" id="COG0456">
    <property type="taxonomic scope" value="Bacteria"/>
</dbReference>
<dbReference type="HOGENOM" id="CLU_119554_0_0_10"/>
<name>A4CHC0_ROBBH</name>
<dbReference type="PROSITE" id="PS51186">
    <property type="entry name" value="GNAT"/>
    <property type="match status" value="1"/>
</dbReference>
<gene>
    <name evidence="2" type="ordered locus">RB2501_05500</name>
</gene>
<evidence type="ECO:0000313" key="3">
    <source>
        <dbReference type="Proteomes" id="UP000009049"/>
    </source>
</evidence>
<feature type="domain" description="N-acetyltransferase" evidence="1">
    <location>
        <begin position="3"/>
        <end position="148"/>
    </location>
</feature>
<dbReference type="CDD" id="cd04301">
    <property type="entry name" value="NAT_SF"/>
    <property type="match status" value="1"/>
</dbReference>
<dbReference type="InterPro" id="IPR000182">
    <property type="entry name" value="GNAT_dom"/>
</dbReference>
<proteinExistence type="predicted"/>
<dbReference type="OrthoDB" id="961272at2"/>
<dbReference type="SUPFAM" id="SSF55729">
    <property type="entry name" value="Acyl-CoA N-acyltransferases (Nat)"/>
    <property type="match status" value="1"/>
</dbReference>
<protein>
    <submittedName>
        <fullName evidence="2">GCN5-related N-acetyltransferase</fullName>
    </submittedName>
</protein>
<dbReference type="InterPro" id="IPR016181">
    <property type="entry name" value="Acyl_CoA_acyltransferase"/>
</dbReference>